<keyword evidence="3" id="KW-1185">Reference proteome</keyword>
<evidence type="ECO:0000256" key="1">
    <source>
        <dbReference type="SAM" id="MobiDB-lite"/>
    </source>
</evidence>
<dbReference type="AlphaFoldDB" id="A0AAV0XRB9"/>
<organism evidence="2 3">
    <name type="scientific">Macrosiphum euphorbiae</name>
    <name type="common">potato aphid</name>
    <dbReference type="NCBI Taxonomy" id="13131"/>
    <lineage>
        <taxon>Eukaryota</taxon>
        <taxon>Metazoa</taxon>
        <taxon>Ecdysozoa</taxon>
        <taxon>Arthropoda</taxon>
        <taxon>Hexapoda</taxon>
        <taxon>Insecta</taxon>
        <taxon>Pterygota</taxon>
        <taxon>Neoptera</taxon>
        <taxon>Paraneoptera</taxon>
        <taxon>Hemiptera</taxon>
        <taxon>Sternorrhyncha</taxon>
        <taxon>Aphidomorpha</taxon>
        <taxon>Aphidoidea</taxon>
        <taxon>Aphididae</taxon>
        <taxon>Macrosiphini</taxon>
        <taxon>Macrosiphum</taxon>
    </lineage>
</organism>
<gene>
    <name evidence="2" type="ORF">MEUPH1_LOCUS24160</name>
</gene>
<evidence type="ECO:0000313" key="2">
    <source>
        <dbReference type="EMBL" id="CAI6369987.1"/>
    </source>
</evidence>
<sequence length="152" mass="16352">MSSWAERCPRFGRGHRVAPDYRRRLRPSYVLEKEKTKENGGHSDPGRKSGLLWQSKWVASPRVGGPRDGSPMSDAGWVVGGAEWIITRPGCCPATGISEAKLHDFNLVGDAACACGFPSGTAEHLLMDCPLADQEGGKTQTRRTSGRCGLAG</sequence>
<dbReference type="EMBL" id="CARXXK010000118">
    <property type="protein sequence ID" value="CAI6369987.1"/>
    <property type="molecule type" value="Genomic_DNA"/>
</dbReference>
<evidence type="ECO:0008006" key="4">
    <source>
        <dbReference type="Google" id="ProtNLM"/>
    </source>
</evidence>
<proteinExistence type="predicted"/>
<reference evidence="2 3" key="1">
    <citation type="submission" date="2023-01" db="EMBL/GenBank/DDBJ databases">
        <authorList>
            <person name="Whitehead M."/>
        </authorList>
    </citation>
    <scope>NUCLEOTIDE SEQUENCE [LARGE SCALE GENOMIC DNA]</scope>
</reference>
<feature type="compositionally biased region" description="Basic and acidic residues" evidence="1">
    <location>
        <begin position="31"/>
        <end position="47"/>
    </location>
</feature>
<accession>A0AAV0XRB9</accession>
<evidence type="ECO:0000313" key="3">
    <source>
        <dbReference type="Proteomes" id="UP001160148"/>
    </source>
</evidence>
<protein>
    <recommendedName>
        <fullName evidence="4">Reverse transcriptase</fullName>
    </recommendedName>
</protein>
<comment type="caution">
    <text evidence="2">The sequence shown here is derived from an EMBL/GenBank/DDBJ whole genome shotgun (WGS) entry which is preliminary data.</text>
</comment>
<name>A0AAV0XRB9_9HEMI</name>
<dbReference type="Proteomes" id="UP001160148">
    <property type="component" value="Unassembled WGS sequence"/>
</dbReference>
<feature type="region of interest" description="Disordered" evidence="1">
    <location>
        <begin position="28"/>
        <end position="51"/>
    </location>
</feature>